<comment type="similarity">
    <text evidence="2">Belongs to the cation transport ATPase (P-type) (TC 3.A.3) family. Type IIA subfamily.</text>
</comment>
<keyword evidence="10 12" id="KW-1133">Transmembrane helix</keyword>
<feature type="transmembrane region" description="Helical" evidence="12">
    <location>
        <begin position="863"/>
        <end position="883"/>
    </location>
</feature>
<dbReference type="AlphaFoldDB" id="A0A4R3R6J5"/>
<dbReference type="InterPro" id="IPR001757">
    <property type="entry name" value="P_typ_ATPase"/>
</dbReference>
<keyword evidence="9" id="KW-1278">Translocase</keyword>
<gene>
    <name evidence="14" type="ORF">EV130_101353</name>
</gene>
<feature type="transmembrane region" description="Helical" evidence="12">
    <location>
        <begin position="59"/>
        <end position="82"/>
    </location>
</feature>
<name>A0A4R3R6J5_9HYPH</name>
<dbReference type="Pfam" id="PF00689">
    <property type="entry name" value="Cation_ATPase_C"/>
    <property type="match status" value="1"/>
</dbReference>
<dbReference type="GO" id="GO:0036376">
    <property type="term" value="P:sodium ion export across plasma membrane"/>
    <property type="evidence" value="ECO:0007669"/>
    <property type="project" value="TreeGrafter"/>
</dbReference>
<dbReference type="GO" id="GO:0016887">
    <property type="term" value="F:ATP hydrolysis activity"/>
    <property type="evidence" value="ECO:0007669"/>
    <property type="project" value="InterPro"/>
</dbReference>
<dbReference type="InterPro" id="IPR059000">
    <property type="entry name" value="ATPase_P-type_domA"/>
</dbReference>
<proteinExistence type="inferred from homology"/>
<dbReference type="SMART" id="SM00831">
    <property type="entry name" value="Cation_ATPase_N"/>
    <property type="match status" value="1"/>
</dbReference>
<dbReference type="GO" id="GO:0005391">
    <property type="term" value="F:P-type sodium:potassium-exchanging transporter activity"/>
    <property type="evidence" value="ECO:0007669"/>
    <property type="project" value="TreeGrafter"/>
</dbReference>
<dbReference type="GO" id="GO:0005886">
    <property type="term" value="C:plasma membrane"/>
    <property type="evidence" value="ECO:0007669"/>
    <property type="project" value="UniProtKB-SubCell"/>
</dbReference>
<dbReference type="InterPro" id="IPR023214">
    <property type="entry name" value="HAD_sf"/>
</dbReference>
<dbReference type="PANTHER" id="PTHR43294:SF21">
    <property type="entry name" value="CATION TRANSPORTING ATPASE"/>
    <property type="match status" value="1"/>
</dbReference>
<dbReference type="OrthoDB" id="391538at2"/>
<feature type="transmembrane region" description="Helical" evidence="12">
    <location>
        <begin position="829"/>
        <end position="851"/>
    </location>
</feature>
<dbReference type="Gene3D" id="2.70.150.10">
    <property type="entry name" value="Calcium-transporting ATPase, cytoplasmic transduction domain A"/>
    <property type="match status" value="1"/>
</dbReference>
<evidence type="ECO:0000313" key="15">
    <source>
        <dbReference type="Proteomes" id="UP000295547"/>
    </source>
</evidence>
<dbReference type="InterPro" id="IPR008250">
    <property type="entry name" value="ATPase_P-typ_transduc_dom_A_sf"/>
</dbReference>
<dbReference type="SFLD" id="SFLDG00002">
    <property type="entry name" value="C1.7:_P-type_atpase_like"/>
    <property type="match status" value="1"/>
</dbReference>
<dbReference type="InterPro" id="IPR044492">
    <property type="entry name" value="P_typ_ATPase_HD_dom"/>
</dbReference>
<dbReference type="SUPFAM" id="SSF56784">
    <property type="entry name" value="HAD-like"/>
    <property type="match status" value="1"/>
</dbReference>
<dbReference type="EMBL" id="SMBJ01000001">
    <property type="protein sequence ID" value="TCU30778.1"/>
    <property type="molecule type" value="Genomic_DNA"/>
</dbReference>
<dbReference type="Pfam" id="PF08282">
    <property type="entry name" value="Hydrolase_3"/>
    <property type="match status" value="1"/>
</dbReference>
<dbReference type="SUPFAM" id="SSF81660">
    <property type="entry name" value="Metal cation-transporting ATPase, ATP-binding domain N"/>
    <property type="match status" value="1"/>
</dbReference>
<evidence type="ECO:0000256" key="2">
    <source>
        <dbReference type="ARBA" id="ARBA00005675"/>
    </source>
</evidence>
<feature type="transmembrane region" description="Helical" evidence="12">
    <location>
        <begin position="281"/>
        <end position="302"/>
    </location>
</feature>
<dbReference type="Gene3D" id="3.40.1110.10">
    <property type="entry name" value="Calcium-transporting ATPase, cytoplasmic domain N"/>
    <property type="match status" value="1"/>
</dbReference>
<dbReference type="InterPro" id="IPR004014">
    <property type="entry name" value="ATPase_P-typ_cation-transptr_N"/>
</dbReference>
<evidence type="ECO:0000256" key="7">
    <source>
        <dbReference type="ARBA" id="ARBA00022840"/>
    </source>
</evidence>
<dbReference type="Proteomes" id="UP000295547">
    <property type="component" value="Unassembled WGS sequence"/>
</dbReference>
<dbReference type="GO" id="GO:1902600">
    <property type="term" value="P:proton transmembrane transport"/>
    <property type="evidence" value="ECO:0007669"/>
    <property type="project" value="TreeGrafter"/>
</dbReference>
<keyword evidence="8" id="KW-0460">Magnesium</keyword>
<dbReference type="Pfam" id="PF13246">
    <property type="entry name" value="Cation_ATPase"/>
    <property type="match status" value="1"/>
</dbReference>
<evidence type="ECO:0000256" key="8">
    <source>
        <dbReference type="ARBA" id="ARBA00022842"/>
    </source>
</evidence>
<dbReference type="Gene3D" id="1.20.1110.10">
    <property type="entry name" value="Calcium-transporting ATPase, transmembrane domain"/>
    <property type="match status" value="1"/>
</dbReference>
<dbReference type="NCBIfam" id="TIGR01494">
    <property type="entry name" value="ATPase_P-type"/>
    <property type="match status" value="2"/>
</dbReference>
<evidence type="ECO:0000313" key="14">
    <source>
        <dbReference type="EMBL" id="TCU30778.1"/>
    </source>
</evidence>
<dbReference type="InterPro" id="IPR023298">
    <property type="entry name" value="ATPase_P-typ_TM_dom_sf"/>
</dbReference>
<dbReference type="PROSITE" id="PS00154">
    <property type="entry name" value="ATPASE_E1_E2"/>
    <property type="match status" value="1"/>
</dbReference>
<sequence>MEPAASTIRNAHSMTVPDVAAALGVDPARGLDDQEAELRLRQFGANALTTKKRLSDVRLLLRQFASPVMLLLAGATALSLAFGEYQQAVAIAAVLFINSAIGYFTERRAVRSLEALRRLGKRSARVRRSGHVQQIAAEKLVPGDMVLLDAGDVVAADMRCASSATLRIDESALTGESVPVGKGIEPNLTLAGLHERSAVLFKGTHIVSGGGEGIVTGTGLATELGRITQLVDEASGGGSPLERQLSFLSRQLIWITLVLAAAISAAGLSAGRPVFLMVETAIALAVAAIPEGLPIVATLTLARGMLRMARHNALVENLAAVETLGSTTVIMTDKTGTLTENRMEVEQILTPSGDFSIDHGLASIVKEGAIVDPSADPELMQALLIGVLCSNAEYDRHAYSGTGDPMEIALLRAGSFAGLDRKQQIATFPEVAEHPFDTATRRMATIHRTGDHHFAAVKGAPEEVLAAADRIGIKMEPLDEAERTTWLRRGEELAARGLRVLAVAVHPRAIKDQPVPDGLVFYGLVAFRDPPRGDIPETIAALRRAGIRVVMATGDHPSTALGISQAIGLTEPGALVMTGAELSRLLNASAAERQEIVRRQIFARVSPEEKLQLINAFQREGEVVAMTGDGVNDAPALSKADIGVAMGQRGTDVAREAADMVLLDDAFSTIVHAVREGRVIFANIRRFSAYLLSCNLAEVLVVGIAVFTGLPLALLPLQILFLNFVTDVFPAFALAAGEGEGDVLDRPPRQPNEAILTKAQWLSVAVYGAAISGATLLALISSIHILGLAAEQATTVSFVTIALAQLWHTFNMRESGTGLWYNSVIQNRFVWYATALCLVLLLAGINVPLLSEMLEIASIGMNGWALALGCSLLPLIAGQLWLASGTRRPAIGSHLKVKLNEQP</sequence>
<evidence type="ECO:0000256" key="9">
    <source>
        <dbReference type="ARBA" id="ARBA00022967"/>
    </source>
</evidence>
<dbReference type="InterPro" id="IPR036412">
    <property type="entry name" value="HAD-like_sf"/>
</dbReference>
<evidence type="ECO:0000256" key="12">
    <source>
        <dbReference type="SAM" id="Phobius"/>
    </source>
</evidence>
<dbReference type="PANTHER" id="PTHR43294">
    <property type="entry name" value="SODIUM/POTASSIUM-TRANSPORTING ATPASE SUBUNIT ALPHA"/>
    <property type="match status" value="1"/>
</dbReference>
<dbReference type="GO" id="GO:1990573">
    <property type="term" value="P:potassium ion import across plasma membrane"/>
    <property type="evidence" value="ECO:0007669"/>
    <property type="project" value="TreeGrafter"/>
</dbReference>
<dbReference type="GO" id="GO:0005524">
    <property type="term" value="F:ATP binding"/>
    <property type="evidence" value="ECO:0007669"/>
    <property type="project" value="UniProtKB-KW"/>
</dbReference>
<evidence type="ECO:0000256" key="4">
    <source>
        <dbReference type="ARBA" id="ARBA00022553"/>
    </source>
</evidence>
<evidence type="ECO:0000256" key="1">
    <source>
        <dbReference type="ARBA" id="ARBA00004651"/>
    </source>
</evidence>
<dbReference type="InterPro" id="IPR050510">
    <property type="entry name" value="Cation_transp_ATPase_P-type"/>
</dbReference>
<feature type="transmembrane region" description="Helical" evidence="12">
    <location>
        <begin position="252"/>
        <end position="275"/>
    </location>
</feature>
<organism evidence="14 15">
    <name type="scientific">Rhizobium azibense</name>
    <dbReference type="NCBI Taxonomy" id="1136135"/>
    <lineage>
        <taxon>Bacteria</taxon>
        <taxon>Pseudomonadati</taxon>
        <taxon>Pseudomonadota</taxon>
        <taxon>Alphaproteobacteria</taxon>
        <taxon>Hyphomicrobiales</taxon>
        <taxon>Rhizobiaceae</taxon>
        <taxon>Rhizobium/Agrobacterium group</taxon>
        <taxon>Rhizobium</taxon>
    </lineage>
</organism>
<evidence type="ECO:0000256" key="6">
    <source>
        <dbReference type="ARBA" id="ARBA00022741"/>
    </source>
</evidence>
<keyword evidence="3" id="KW-1003">Cell membrane</keyword>
<dbReference type="Gene3D" id="3.40.50.1000">
    <property type="entry name" value="HAD superfamily/HAD-like"/>
    <property type="match status" value="1"/>
</dbReference>
<dbReference type="PRINTS" id="PR00120">
    <property type="entry name" value="HATPASE"/>
</dbReference>
<dbReference type="Pfam" id="PF00122">
    <property type="entry name" value="E1-E2_ATPase"/>
    <property type="match status" value="1"/>
</dbReference>
<accession>A0A4R3R6J5</accession>
<keyword evidence="11 12" id="KW-0472">Membrane</keyword>
<dbReference type="GO" id="GO:0006883">
    <property type="term" value="P:intracellular sodium ion homeostasis"/>
    <property type="evidence" value="ECO:0007669"/>
    <property type="project" value="TreeGrafter"/>
</dbReference>
<keyword evidence="6" id="KW-0547">Nucleotide-binding</keyword>
<evidence type="ECO:0000256" key="10">
    <source>
        <dbReference type="ARBA" id="ARBA00022989"/>
    </source>
</evidence>
<keyword evidence="7" id="KW-0067">ATP-binding</keyword>
<evidence type="ECO:0000256" key="3">
    <source>
        <dbReference type="ARBA" id="ARBA00022475"/>
    </source>
</evidence>
<dbReference type="SFLD" id="SFLDS00003">
    <property type="entry name" value="Haloacid_Dehalogenase"/>
    <property type="match status" value="1"/>
</dbReference>
<keyword evidence="5 12" id="KW-0812">Transmembrane</keyword>
<dbReference type="SUPFAM" id="SSF81653">
    <property type="entry name" value="Calcium ATPase, transduction domain A"/>
    <property type="match status" value="1"/>
</dbReference>
<dbReference type="PRINTS" id="PR00119">
    <property type="entry name" value="CATATPASE"/>
</dbReference>
<dbReference type="SFLD" id="SFLDF00027">
    <property type="entry name" value="p-type_atpase"/>
    <property type="match status" value="1"/>
</dbReference>
<feature type="transmembrane region" description="Helical" evidence="12">
    <location>
        <begin position="88"/>
        <end position="105"/>
    </location>
</feature>
<dbReference type="InterPro" id="IPR018303">
    <property type="entry name" value="ATPase_P-typ_P_site"/>
</dbReference>
<dbReference type="InterPro" id="IPR023299">
    <property type="entry name" value="ATPase_P-typ_cyto_dom_N"/>
</dbReference>
<feature type="transmembrane region" description="Helical" evidence="12">
    <location>
        <begin position="759"/>
        <end position="780"/>
    </location>
</feature>
<comment type="caution">
    <text evidence="14">The sequence shown here is derived from an EMBL/GenBank/DDBJ whole genome shotgun (WGS) entry which is preliminary data.</text>
</comment>
<dbReference type="FunFam" id="2.70.150.10:FF:000160">
    <property type="entry name" value="Sarcoplasmic/endoplasmic reticulum calcium ATPase 1"/>
    <property type="match status" value="1"/>
</dbReference>
<keyword evidence="4" id="KW-0597">Phosphoprotein</keyword>
<dbReference type="SUPFAM" id="SSF81665">
    <property type="entry name" value="Calcium ATPase, transmembrane domain M"/>
    <property type="match status" value="1"/>
</dbReference>
<evidence type="ECO:0000256" key="11">
    <source>
        <dbReference type="ARBA" id="ARBA00023136"/>
    </source>
</evidence>
<evidence type="ECO:0000256" key="5">
    <source>
        <dbReference type="ARBA" id="ARBA00022692"/>
    </source>
</evidence>
<comment type="subcellular location">
    <subcellularLocation>
        <location evidence="1">Cell membrane</location>
        <topology evidence="1">Multi-pass membrane protein</topology>
    </subcellularLocation>
</comment>
<dbReference type="Pfam" id="PF00690">
    <property type="entry name" value="Cation_ATPase_N"/>
    <property type="match status" value="1"/>
</dbReference>
<keyword evidence="15" id="KW-1185">Reference proteome</keyword>
<dbReference type="InterPro" id="IPR006068">
    <property type="entry name" value="ATPase_P-typ_cation-transptr_C"/>
</dbReference>
<feature type="domain" description="Cation-transporting P-type ATPase N-terminal" evidence="13">
    <location>
        <begin position="10"/>
        <end position="84"/>
    </location>
</feature>
<reference evidence="14 15" key="1">
    <citation type="submission" date="2019-03" db="EMBL/GenBank/DDBJ databases">
        <title>Genomic Encyclopedia of Type Strains, Phase IV (KMG-V): Genome sequencing to study the core and pangenomes of soil and plant-associated prokaryotes.</title>
        <authorList>
            <person name="Whitman W."/>
        </authorList>
    </citation>
    <scope>NUCLEOTIDE SEQUENCE [LARGE SCALE GENOMIC DNA]</scope>
    <source>
        <strain evidence="14 15">Gr42</strain>
    </source>
</reference>
<evidence type="ECO:0000259" key="13">
    <source>
        <dbReference type="SMART" id="SM00831"/>
    </source>
</evidence>
<dbReference type="RefSeq" id="WP_132659060.1">
    <property type="nucleotide sequence ID" value="NZ_SMBJ01000001.1"/>
</dbReference>
<protein>
    <submittedName>
        <fullName evidence="14">Ca2+-transporting ATPase</fullName>
    </submittedName>
</protein>
<dbReference type="GO" id="GO:0030007">
    <property type="term" value="P:intracellular potassium ion homeostasis"/>
    <property type="evidence" value="ECO:0007669"/>
    <property type="project" value="TreeGrafter"/>
</dbReference>